<evidence type="ECO:0000256" key="1">
    <source>
        <dbReference type="SAM" id="SignalP"/>
    </source>
</evidence>
<protein>
    <submittedName>
        <fullName evidence="2">Uncharacterized protein</fullName>
    </submittedName>
</protein>
<dbReference type="EnsemblMetazoa" id="CLYHEMT001336.1">
    <property type="protein sequence ID" value="CLYHEMP001336.1"/>
    <property type="gene ID" value="CLYHEMG001336"/>
</dbReference>
<organism evidence="2 3">
    <name type="scientific">Clytia hemisphaerica</name>
    <dbReference type="NCBI Taxonomy" id="252671"/>
    <lineage>
        <taxon>Eukaryota</taxon>
        <taxon>Metazoa</taxon>
        <taxon>Cnidaria</taxon>
        <taxon>Hydrozoa</taxon>
        <taxon>Hydroidolina</taxon>
        <taxon>Leptothecata</taxon>
        <taxon>Obeliida</taxon>
        <taxon>Clytiidae</taxon>
        <taxon>Clytia</taxon>
    </lineage>
</organism>
<dbReference type="RefSeq" id="XP_066919921.1">
    <property type="nucleotide sequence ID" value="XM_067063820.1"/>
</dbReference>
<keyword evidence="1" id="KW-0732">Signal</keyword>
<feature type="signal peptide" evidence="1">
    <location>
        <begin position="1"/>
        <end position="16"/>
    </location>
</feature>
<reference evidence="2" key="1">
    <citation type="submission" date="2021-01" db="UniProtKB">
        <authorList>
            <consortium name="EnsemblMetazoa"/>
        </authorList>
    </citation>
    <scope>IDENTIFICATION</scope>
</reference>
<feature type="chain" id="PRO_5029759107" evidence="1">
    <location>
        <begin position="17"/>
        <end position="354"/>
    </location>
</feature>
<evidence type="ECO:0000313" key="2">
    <source>
        <dbReference type="EnsemblMetazoa" id="CLYHEMP001336.1"/>
    </source>
</evidence>
<keyword evidence="3" id="KW-1185">Reference proteome</keyword>
<proteinExistence type="predicted"/>
<name>A0A7M5WQC1_9CNID</name>
<dbReference type="Proteomes" id="UP000594262">
    <property type="component" value="Unplaced"/>
</dbReference>
<accession>A0A7M5WQC1</accession>
<dbReference type="AlphaFoldDB" id="A0A7M5WQC1"/>
<sequence>MLRVLITIALLGVASAAVSTKIANWWTTFDHGGWSKCADGHFLTGMWRSARQIGDERIGRIEEGDCKSADSAYTGDCKQMDCYKLNIWSIFDKKGWATCKPGYFIQSIFSTKGKNLHNIEEFQCCKPRSKKVKQGQCYIQNVWQSFDNKGWSKCKAGYYMQGMFRNSCDKLYCLEEFKCCNMVATDSSVSTKIANWWSTFDHGGWSQCAAGHFLTGMWRSPRQIFDERIGRIEQGDCKSAPKNLGSGQECYKLNIWSIFDKKGWANCKPGYYMQSIFSTKGKGLHHIEEFQCCRPKGGVTVDGQCYIQNVWKSFDNKGWSKCKAGYYMQGMFRNSCDKLYCIEEFRCCSMKQKC</sequence>
<dbReference type="OrthoDB" id="5947210at2759"/>
<dbReference type="GeneID" id="136807224"/>
<evidence type="ECO:0000313" key="3">
    <source>
        <dbReference type="Proteomes" id="UP000594262"/>
    </source>
</evidence>